<feature type="transmembrane region" description="Helical" evidence="1">
    <location>
        <begin position="6"/>
        <end position="23"/>
    </location>
</feature>
<proteinExistence type="predicted"/>
<dbReference type="Proteomes" id="UP001516662">
    <property type="component" value="Unassembled WGS sequence"/>
</dbReference>
<comment type="caution">
    <text evidence="2">The sequence shown here is derived from an EMBL/GenBank/DDBJ whole genome shotgun (WGS) entry which is preliminary data.</text>
</comment>
<reference evidence="2 3" key="1">
    <citation type="submission" date="2020-10" db="EMBL/GenBank/DDBJ databases">
        <title>Bacillus sp. HD4P25, an endophyte from a halophyte.</title>
        <authorList>
            <person name="Sun J.-Q."/>
        </authorList>
    </citation>
    <scope>NUCLEOTIDE SEQUENCE [LARGE SCALE GENOMIC DNA]</scope>
    <source>
        <strain evidence="2 3">YIM 93174</strain>
    </source>
</reference>
<keyword evidence="1" id="KW-0472">Membrane</keyword>
<evidence type="ECO:0000313" key="3">
    <source>
        <dbReference type="Proteomes" id="UP001516662"/>
    </source>
</evidence>
<protein>
    <recommendedName>
        <fullName evidence="4">DUF5673 domain-containing protein</fullName>
    </recommendedName>
</protein>
<evidence type="ECO:0000313" key="2">
    <source>
        <dbReference type="EMBL" id="MBE4907632.1"/>
    </source>
</evidence>
<sequence>MDIIFIILFLLGSYYLLHYRLNLRKAAETSKNALYPITEDEFSSILLPNEYKEMEPLTKGTKSYQYVKWGTWVALFLLVVLLWLVLTTDWFESSAFTVVYLFIAIITAIRHRGNLFILPKGLILNGKYYSTNQIKYFETEQIIKWHELYGLHSRINNAYKLSFKVRNNFFQPGFVVIEDKIHLERIATLLKELDIPEKTNIQKGPDTSLR</sequence>
<dbReference type="EMBL" id="JADCLJ010000012">
    <property type="protein sequence ID" value="MBE4907632.1"/>
    <property type="molecule type" value="Genomic_DNA"/>
</dbReference>
<evidence type="ECO:0008006" key="4">
    <source>
        <dbReference type="Google" id="ProtNLM"/>
    </source>
</evidence>
<feature type="transmembrane region" description="Helical" evidence="1">
    <location>
        <begin position="66"/>
        <end position="84"/>
    </location>
</feature>
<feature type="transmembrane region" description="Helical" evidence="1">
    <location>
        <begin position="90"/>
        <end position="109"/>
    </location>
</feature>
<organism evidence="2 3">
    <name type="scientific">Litchfieldia luteola</name>
    <dbReference type="NCBI Taxonomy" id="682179"/>
    <lineage>
        <taxon>Bacteria</taxon>
        <taxon>Bacillati</taxon>
        <taxon>Bacillota</taxon>
        <taxon>Bacilli</taxon>
        <taxon>Bacillales</taxon>
        <taxon>Bacillaceae</taxon>
        <taxon>Litchfieldia</taxon>
    </lineage>
</organism>
<accession>A0ABR9QGL1</accession>
<evidence type="ECO:0000256" key="1">
    <source>
        <dbReference type="SAM" id="Phobius"/>
    </source>
</evidence>
<keyword evidence="3" id="KW-1185">Reference proteome</keyword>
<name>A0ABR9QGL1_9BACI</name>
<dbReference type="RefSeq" id="WP_193535111.1">
    <property type="nucleotide sequence ID" value="NZ_JADCLJ010000012.1"/>
</dbReference>
<gene>
    <name evidence="2" type="ORF">IMZ08_06150</name>
</gene>
<keyword evidence="1" id="KW-0812">Transmembrane</keyword>
<keyword evidence="1" id="KW-1133">Transmembrane helix</keyword>